<evidence type="ECO:0000313" key="3">
    <source>
        <dbReference type="Proteomes" id="UP000009026"/>
    </source>
</evidence>
<dbReference type="KEGG" id="mym:A176_007603"/>
<reference evidence="2 3" key="1">
    <citation type="journal article" date="2016" name="PLoS ONE">
        <title>Complete Genome Sequence and Comparative Genomics of a Novel Myxobacterium Myxococcus hansupus.</title>
        <authorList>
            <person name="Sharma G."/>
            <person name="Narwani T."/>
            <person name="Subramanian S."/>
        </authorList>
    </citation>
    <scope>NUCLEOTIDE SEQUENCE [LARGE SCALE GENOMIC DNA]</scope>
    <source>
        <strain evidence="3">mixupus</strain>
    </source>
</reference>
<feature type="region of interest" description="Disordered" evidence="1">
    <location>
        <begin position="30"/>
        <end position="55"/>
    </location>
</feature>
<proteinExistence type="predicted"/>
<dbReference type="AlphaFoldDB" id="A0A0H4X4P7"/>
<dbReference type="EMBL" id="CP012109">
    <property type="protein sequence ID" value="AKQ70691.1"/>
    <property type="molecule type" value="Genomic_DNA"/>
</dbReference>
<evidence type="ECO:0000256" key="1">
    <source>
        <dbReference type="SAM" id="MobiDB-lite"/>
    </source>
</evidence>
<dbReference type="Proteomes" id="UP000009026">
    <property type="component" value="Chromosome"/>
</dbReference>
<sequence length="55" mass="5501">MSAHERFDGPSCGPCARLAACEDTTTSIQDVGRVGKDGEGCGEGRGESSCHGGTG</sequence>
<protein>
    <submittedName>
        <fullName evidence="2">Uncharacterized protein</fullName>
    </submittedName>
</protein>
<evidence type="ECO:0000313" key="2">
    <source>
        <dbReference type="EMBL" id="AKQ70691.1"/>
    </source>
</evidence>
<keyword evidence="3" id="KW-1185">Reference proteome</keyword>
<feature type="compositionally biased region" description="Basic and acidic residues" evidence="1">
    <location>
        <begin position="33"/>
        <end position="48"/>
    </location>
</feature>
<gene>
    <name evidence="2" type="ORF">A176_007603</name>
</gene>
<dbReference type="STRING" id="1297742.A176_007603"/>
<accession>A0A0H4X4P7</accession>
<organism evidence="2 3">
    <name type="scientific">Pseudomyxococcus hansupus</name>
    <dbReference type="NCBI Taxonomy" id="1297742"/>
    <lineage>
        <taxon>Bacteria</taxon>
        <taxon>Pseudomonadati</taxon>
        <taxon>Myxococcota</taxon>
        <taxon>Myxococcia</taxon>
        <taxon>Myxococcales</taxon>
        <taxon>Cystobacterineae</taxon>
        <taxon>Myxococcaceae</taxon>
        <taxon>Pseudomyxococcus</taxon>
    </lineage>
</organism>
<name>A0A0H4X4P7_9BACT</name>